<sequence>MHRLLATSFALIIFFSGCARNVTQIVTYGTQMTVTVSFRGAIDLTNNRYFVVISSQESYSLPLLPPEGSSTDEFLEPGDSPISGSISDYYSKYYSSWHSLVVADNLGIFIIPGPFSTTSSTTREIISTIPAISDNISFTIRLDKIFTSSVPETIYFDIISANYPPSSQKYLKDHIAPPGRSISKVTGSILSQSDESKSDIDASQDITTWTVKIE</sequence>
<evidence type="ECO:0000313" key="3">
    <source>
        <dbReference type="Proteomes" id="UP000488506"/>
    </source>
</evidence>
<protein>
    <recommendedName>
        <fullName evidence="4">Lipoprotein</fullName>
    </recommendedName>
</protein>
<feature type="signal peptide" evidence="1">
    <location>
        <begin position="1"/>
        <end position="19"/>
    </location>
</feature>
<dbReference type="AlphaFoldDB" id="A0A833L0M6"/>
<reference evidence="2 3" key="1">
    <citation type="submission" date="2019-12" db="EMBL/GenBank/DDBJ databases">
        <authorList>
            <person name="Wolfe R."/>
            <person name="Danczak R."/>
            <person name="Wilkins M."/>
        </authorList>
    </citation>
    <scope>NUCLEOTIDE SEQUENCE [LARGE SCALE GENOMIC DNA]</scope>
    <source>
        <strain evidence="2">X2_MaxBin.013</strain>
    </source>
</reference>
<proteinExistence type="predicted"/>
<gene>
    <name evidence="2" type="ORF">FD145_1000</name>
</gene>
<name>A0A833L0M6_UNCSA</name>
<dbReference type="PROSITE" id="PS51257">
    <property type="entry name" value="PROKAR_LIPOPROTEIN"/>
    <property type="match status" value="1"/>
</dbReference>
<keyword evidence="1" id="KW-0732">Signal</keyword>
<dbReference type="Proteomes" id="UP000488506">
    <property type="component" value="Unassembled WGS sequence"/>
</dbReference>
<evidence type="ECO:0008006" key="4">
    <source>
        <dbReference type="Google" id="ProtNLM"/>
    </source>
</evidence>
<comment type="caution">
    <text evidence="2">The sequence shown here is derived from an EMBL/GenBank/DDBJ whole genome shotgun (WGS) entry which is preliminary data.</text>
</comment>
<organism evidence="2 3">
    <name type="scientific">Candidatus Saganbacteria bacterium</name>
    <dbReference type="NCBI Taxonomy" id="2575572"/>
    <lineage>
        <taxon>Bacteria</taxon>
        <taxon>Bacillati</taxon>
        <taxon>Saganbacteria</taxon>
    </lineage>
</organism>
<evidence type="ECO:0000313" key="2">
    <source>
        <dbReference type="EMBL" id="KAF0133888.1"/>
    </source>
</evidence>
<accession>A0A833L0M6</accession>
<evidence type="ECO:0000256" key="1">
    <source>
        <dbReference type="SAM" id="SignalP"/>
    </source>
</evidence>
<feature type="chain" id="PRO_5032695358" description="Lipoprotein" evidence="1">
    <location>
        <begin position="20"/>
        <end position="214"/>
    </location>
</feature>
<dbReference type="EMBL" id="WPAF01000016">
    <property type="protein sequence ID" value="KAF0133888.1"/>
    <property type="molecule type" value="Genomic_DNA"/>
</dbReference>